<evidence type="ECO:0000313" key="4">
    <source>
        <dbReference type="EMBL" id="SVA51176.1"/>
    </source>
</evidence>
<evidence type="ECO:0000256" key="2">
    <source>
        <dbReference type="ARBA" id="ARBA00007639"/>
    </source>
</evidence>
<gene>
    <name evidence="4" type="ORF">METZ01_LOCUS104030</name>
</gene>
<sequence>MEKQVTIVGFDGEQAGKQAIKDGKIFADPVQYPDRMAQITIKSIVDYIDGKKPEKVIKIPAELYYKEDADKDPALK</sequence>
<evidence type="ECO:0000256" key="3">
    <source>
        <dbReference type="ARBA" id="ARBA00022729"/>
    </source>
</evidence>
<dbReference type="InterPro" id="IPR028082">
    <property type="entry name" value="Peripla_BP_I"/>
</dbReference>
<organism evidence="4">
    <name type="scientific">marine metagenome</name>
    <dbReference type="NCBI Taxonomy" id="408172"/>
    <lineage>
        <taxon>unclassified sequences</taxon>
        <taxon>metagenomes</taxon>
        <taxon>ecological metagenomes</taxon>
    </lineage>
</organism>
<dbReference type="Gene3D" id="3.40.50.2300">
    <property type="match status" value="1"/>
</dbReference>
<reference evidence="4" key="1">
    <citation type="submission" date="2018-05" db="EMBL/GenBank/DDBJ databases">
        <authorList>
            <person name="Lanie J.A."/>
            <person name="Ng W.-L."/>
            <person name="Kazmierczak K.M."/>
            <person name="Andrzejewski T.M."/>
            <person name="Davidsen T.M."/>
            <person name="Wayne K.J."/>
            <person name="Tettelin H."/>
            <person name="Glass J.I."/>
            <person name="Rusch D."/>
            <person name="Podicherti R."/>
            <person name="Tsui H.-C.T."/>
            <person name="Winkler M.E."/>
        </authorList>
    </citation>
    <scope>NUCLEOTIDE SEQUENCE</scope>
</reference>
<evidence type="ECO:0000256" key="1">
    <source>
        <dbReference type="ARBA" id="ARBA00004196"/>
    </source>
</evidence>
<dbReference type="PANTHER" id="PTHR46847:SF1">
    <property type="entry name" value="D-ALLOSE-BINDING PERIPLASMIC PROTEIN-RELATED"/>
    <property type="match status" value="1"/>
</dbReference>
<dbReference type="EMBL" id="UINC01011622">
    <property type="protein sequence ID" value="SVA51176.1"/>
    <property type="molecule type" value="Genomic_DNA"/>
</dbReference>
<accession>A0A381WF74</accession>
<keyword evidence="3" id="KW-0732">Signal</keyword>
<protein>
    <recommendedName>
        <fullName evidence="5">Periplasmic binding protein domain-containing protein</fullName>
    </recommendedName>
</protein>
<dbReference type="AlphaFoldDB" id="A0A381WF74"/>
<dbReference type="GO" id="GO:0030313">
    <property type="term" value="C:cell envelope"/>
    <property type="evidence" value="ECO:0007669"/>
    <property type="project" value="UniProtKB-SubCell"/>
</dbReference>
<dbReference type="PANTHER" id="PTHR46847">
    <property type="entry name" value="D-ALLOSE-BINDING PERIPLASMIC PROTEIN-RELATED"/>
    <property type="match status" value="1"/>
</dbReference>
<comment type="similarity">
    <text evidence="2">Belongs to the bacterial solute-binding protein 2 family.</text>
</comment>
<name>A0A381WF74_9ZZZZ</name>
<evidence type="ECO:0008006" key="5">
    <source>
        <dbReference type="Google" id="ProtNLM"/>
    </source>
</evidence>
<proteinExistence type="inferred from homology"/>
<dbReference type="SUPFAM" id="SSF53822">
    <property type="entry name" value="Periplasmic binding protein-like I"/>
    <property type="match status" value="1"/>
</dbReference>
<comment type="subcellular location">
    <subcellularLocation>
        <location evidence="1">Cell envelope</location>
    </subcellularLocation>
</comment>